<dbReference type="Proteomes" id="UP000319732">
    <property type="component" value="Unassembled WGS sequence"/>
</dbReference>
<dbReference type="PROSITE" id="PS50206">
    <property type="entry name" value="RHODANESE_3"/>
    <property type="match status" value="2"/>
</dbReference>
<dbReference type="AlphaFoldDB" id="A0A545T5Z9"/>
<sequence>MDLALVIEPEQLQPRLGDEHLLLVDLCSESSYRAGHLPGAVHVTPRELICGIPPAAGKLPAEGQLEALFSRLGLTPDTHVVVYDDEGGGWAGRMIWTLDVIGHTRYSYLNGGILAWRAAGLPLDTRPRAAPARQVSLHIDTAPVADIDYIMANLQDPAFAIWDARGGDEYRGEKVLALKGGHIPGAVHCEWTELMDHQRQLRIRADAKAYLAARGLTGDKRIVTHCQTHHRSGLTYLVGKTLGFDIRAYDGSWAEWGNHPDTPVET</sequence>
<dbReference type="OrthoDB" id="9781034at2"/>
<evidence type="ECO:0000313" key="3">
    <source>
        <dbReference type="EMBL" id="TQV72644.1"/>
    </source>
</evidence>
<dbReference type="PANTHER" id="PTHR43855">
    <property type="entry name" value="THIOSULFATE SULFURTRANSFERASE"/>
    <property type="match status" value="1"/>
</dbReference>
<keyword evidence="4" id="KW-1185">Reference proteome</keyword>
<evidence type="ECO:0000313" key="4">
    <source>
        <dbReference type="Proteomes" id="UP000319732"/>
    </source>
</evidence>
<keyword evidence="1" id="KW-0677">Repeat</keyword>
<protein>
    <submittedName>
        <fullName evidence="3">Sulfurtransferase</fullName>
    </submittedName>
</protein>
<dbReference type="CDD" id="cd01449">
    <property type="entry name" value="TST_Repeat_2"/>
    <property type="match status" value="1"/>
</dbReference>
<organism evidence="3 4">
    <name type="scientific">Exilibacterium tricleocarpae</name>
    <dbReference type="NCBI Taxonomy" id="2591008"/>
    <lineage>
        <taxon>Bacteria</taxon>
        <taxon>Pseudomonadati</taxon>
        <taxon>Pseudomonadota</taxon>
        <taxon>Gammaproteobacteria</taxon>
        <taxon>Cellvibrionales</taxon>
        <taxon>Cellvibrionaceae</taxon>
        <taxon>Exilibacterium</taxon>
    </lineage>
</organism>
<feature type="domain" description="Rhodanese" evidence="2">
    <location>
        <begin position="155"/>
        <end position="265"/>
    </location>
</feature>
<reference evidence="3 4" key="1">
    <citation type="submission" date="2019-06" db="EMBL/GenBank/DDBJ databases">
        <title>Whole genome sequence for Cellvibrionaceae sp. R142.</title>
        <authorList>
            <person name="Wang G."/>
        </authorList>
    </citation>
    <scope>NUCLEOTIDE SEQUENCE [LARGE SCALE GENOMIC DNA]</scope>
    <source>
        <strain evidence="3 4">R142</strain>
    </source>
</reference>
<dbReference type="Gene3D" id="3.40.250.10">
    <property type="entry name" value="Rhodanese-like domain"/>
    <property type="match status" value="2"/>
</dbReference>
<name>A0A545T5Z9_9GAMM</name>
<dbReference type="InterPro" id="IPR001307">
    <property type="entry name" value="Thiosulphate_STrfase_CS"/>
</dbReference>
<accession>A0A545T5Z9</accession>
<dbReference type="PANTHER" id="PTHR43855:SF1">
    <property type="entry name" value="THIOSULFATE SULFURTRANSFERASE"/>
    <property type="match status" value="1"/>
</dbReference>
<dbReference type="RefSeq" id="WP_142928374.1">
    <property type="nucleotide sequence ID" value="NZ_ML660098.1"/>
</dbReference>
<dbReference type="InterPro" id="IPR051126">
    <property type="entry name" value="Thiosulfate_sulfurtransferase"/>
</dbReference>
<feature type="domain" description="Rhodanese" evidence="2">
    <location>
        <begin position="17"/>
        <end position="125"/>
    </location>
</feature>
<evidence type="ECO:0000256" key="1">
    <source>
        <dbReference type="ARBA" id="ARBA00022737"/>
    </source>
</evidence>
<dbReference type="Pfam" id="PF00581">
    <property type="entry name" value="Rhodanese"/>
    <property type="match status" value="2"/>
</dbReference>
<comment type="caution">
    <text evidence="3">The sequence shown here is derived from an EMBL/GenBank/DDBJ whole genome shotgun (WGS) entry which is preliminary data.</text>
</comment>
<gene>
    <name evidence="3" type="ORF">FKG94_18300</name>
</gene>
<proteinExistence type="predicted"/>
<dbReference type="InterPro" id="IPR036873">
    <property type="entry name" value="Rhodanese-like_dom_sf"/>
</dbReference>
<dbReference type="InterPro" id="IPR001763">
    <property type="entry name" value="Rhodanese-like_dom"/>
</dbReference>
<dbReference type="PROSITE" id="PS00380">
    <property type="entry name" value="RHODANESE_1"/>
    <property type="match status" value="1"/>
</dbReference>
<dbReference type="GO" id="GO:0004792">
    <property type="term" value="F:thiosulfate-cyanide sulfurtransferase activity"/>
    <property type="evidence" value="ECO:0007669"/>
    <property type="project" value="InterPro"/>
</dbReference>
<dbReference type="CDD" id="cd01448">
    <property type="entry name" value="TST_Repeat_1"/>
    <property type="match status" value="1"/>
</dbReference>
<dbReference type="SMART" id="SM00450">
    <property type="entry name" value="RHOD"/>
    <property type="match status" value="2"/>
</dbReference>
<dbReference type="EMBL" id="VHSG01000019">
    <property type="protein sequence ID" value="TQV72644.1"/>
    <property type="molecule type" value="Genomic_DNA"/>
</dbReference>
<evidence type="ECO:0000259" key="2">
    <source>
        <dbReference type="PROSITE" id="PS50206"/>
    </source>
</evidence>
<dbReference type="SUPFAM" id="SSF52821">
    <property type="entry name" value="Rhodanese/Cell cycle control phosphatase"/>
    <property type="match status" value="2"/>
</dbReference>
<keyword evidence="3" id="KW-0808">Transferase</keyword>